<evidence type="ECO:0000313" key="1">
    <source>
        <dbReference type="EMBL" id="TDR43112.1"/>
    </source>
</evidence>
<name>A0A4R6YWU2_9GAMM</name>
<evidence type="ECO:0000313" key="2">
    <source>
        <dbReference type="Proteomes" id="UP000295293"/>
    </source>
</evidence>
<keyword evidence="2" id="KW-1185">Reference proteome</keyword>
<sequence length="109" mass="12549">MQQHAITFGDGHFHYAGYRYERLSDAAAYALLNGPLRRTVDSSSNAPQARPAALLSETDHRRMAMFAIVREGARFRWGPYRYDRLADAIAYATLMQRRDESVRAQRRQS</sequence>
<dbReference type="Proteomes" id="UP000295293">
    <property type="component" value="Unassembled WGS sequence"/>
</dbReference>
<proteinExistence type="predicted"/>
<organism evidence="1 2">
    <name type="scientific">Tahibacter aquaticus</name>
    <dbReference type="NCBI Taxonomy" id="520092"/>
    <lineage>
        <taxon>Bacteria</taxon>
        <taxon>Pseudomonadati</taxon>
        <taxon>Pseudomonadota</taxon>
        <taxon>Gammaproteobacteria</taxon>
        <taxon>Lysobacterales</taxon>
        <taxon>Rhodanobacteraceae</taxon>
        <taxon>Tahibacter</taxon>
    </lineage>
</organism>
<reference evidence="1 2" key="1">
    <citation type="submission" date="2019-03" db="EMBL/GenBank/DDBJ databases">
        <title>Genomic Encyclopedia of Type Strains, Phase IV (KMG-IV): sequencing the most valuable type-strain genomes for metagenomic binning, comparative biology and taxonomic classification.</title>
        <authorList>
            <person name="Goeker M."/>
        </authorList>
    </citation>
    <scope>NUCLEOTIDE SEQUENCE [LARGE SCALE GENOMIC DNA]</scope>
    <source>
        <strain evidence="1 2">DSM 21667</strain>
    </source>
</reference>
<dbReference type="AlphaFoldDB" id="A0A4R6YWU2"/>
<accession>A0A4R6YWU2</accession>
<gene>
    <name evidence="1" type="ORF">DFR29_107120</name>
</gene>
<dbReference type="EMBL" id="SNZH01000007">
    <property type="protein sequence ID" value="TDR43112.1"/>
    <property type="molecule type" value="Genomic_DNA"/>
</dbReference>
<comment type="caution">
    <text evidence="1">The sequence shown here is derived from an EMBL/GenBank/DDBJ whole genome shotgun (WGS) entry which is preliminary data.</text>
</comment>
<protein>
    <submittedName>
        <fullName evidence="1">Uncharacterized protein</fullName>
    </submittedName>
</protein>